<evidence type="ECO:0000313" key="3">
    <source>
        <dbReference type="Proteomes" id="UP000324222"/>
    </source>
</evidence>
<sequence length="165" mass="18086">MHTTDFSPTQQVKDMCAECTCCRTRIPQGSGHPLGEECPAATTTTTTITDQSKSNKGANTILGDDKPRHAAGNTSRKTKEVTRGEQRAGRDRRRVINKDRGKEGDRRGYLDTFLHHHQVCALVIVLVLHRARLGTAQCTSQTSNRDQGIQGSGRLLVESGSKCEL</sequence>
<dbReference type="AlphaFoldDB" id="A0A5B7DH83"/>
<feature type="region of interest" description="Disordered" evidence="1">
    <location>
        <begin position="44"/>
        <end position="105"/>
    </location>
</feature>
<protein>
    <submittedName>
        <fullName evidence="2">Uncharacterized protein</fullName>
    </submittedName>
</protein>
<reference evidence="2 3" key="1">
    <citation type="submission" date="2019-05" db="EMBL/GenBank/DDBJ databases">
        <title>Another draft genome of Portunus trituberculatus and its Hox gene families provides insights of decapod evolution.</title>
        <authorList>
            <person name="Jeong J.-H."/>
            <person name="Song I."/>
            <person name="Kim S."/>
            <person name="Choi T."/>
            <person name="Kim D."/>
            <person name="Ryu S."/>
            <person name="Kim W."/>
        </authorList>
    </citation>
    <scope>NUCLEOTIDE SEQUENCE [LARGE SCALE GENOMIC DNA]</scope>
    <source>
        <tissue evidence="2">Muscle</tissue>
    </source>
</reference>
<comment type="caution">
    <text evidence="2">The sequence shown here is derived from an EMBL/GenBank/DDBJ whole genome shotgun (WGS) entry which is preliminary data.</text>
</comment>
<keyword evidence="3" id="KW-1185">Reference proteome</keyword>
<proteinExistence type="predicted"/>
<gene>
    <name evidence="2" type="ORF">E2C01_013813</name>
</gene>
<feature type="compositionally biased region" description="Basic and acidic residues" evidence="1">
    <location>
        <begin position="77"/>
        <end position="105"/>
    </location>
</feature>
<evidence type="ECO:0000256" key="1">
    <source>
        <dbReference type="SAM" id="MobiDB-lite"/>
    </source>
</evidence>
<dbReference type="Proteomes" id="UP000324222">
    <property type="component" value="Unassembled WGS sequence"/>
</dbReference>
<evidence type="ECO:0000313" key="2">
    <source>
        <dbReference type="EMBL" id="MPC20852.1"/>
    </source>
</evidence>
<accession>A0A5B7DH83</accession>
<dbReference type="EMBL" id="VSRR010000917">
    <property type="protein sequence ID" value="MPC20852.1"/>
    <property type="molecule type" value="Genomic_DNA"/>
</dbReference>
<organism evidence="2 3">
    <name type="scientific">Portunus trituberculatus</name>
    <name type="common">Swimming crab</name>
    <name type="synonym">Neptunus trituberculatus</name>
    <dbReference type="NCBI Taxonomy" id="210409"/>
    <lineage>
        <taxon>Eukaryota</taxon>
        <taxon>Metazoa</taxon>
        <taxon>Ecdysozoa</taxon>
        <taxon>Arthropoda</taxon>
        <taxon>Crustacea</taxon>
        <taxon>Multicrustacea</taxon>
        <taxon>Malacostraca</taxon>
        <taxon>Eumalacostraca</taxon>
        <taxon>Eucarida</taxon>
        <taxon>Decapoda</taxon>
        <taxon>Pleocyemata</taxon>
        <taxon>Brachyura</taxon>
        <taxon>Eubrachyura</taxon>
        <taxon>Portunoidea</taxon>
        <taxon>Portunidae</taxon>
        <taxon>Portuninae</taxon>
        <taxon>Portunus</taxon>
    </lineage>
</organism>
<name>A0A5B7DH83_PORTR</name>